<dbReference type="Proteomes" id="UP000326799">
    <property type="component" value="Unassembled WGS sequence"/>
</dbReference>
<dbReference type="GO" id="GO:0005737">
    <property type="term" value="C:cytoplasm"/>
    <property type="evidence" value="ECO:0007669"/>
    <property type="project" value="TreeGrafter"/>
</dbReference>
<dbReference type="Gene3D" id="3.90.180.10">
    <property type="entry name" value="Medium-chain alcohol dehydrogenases, catalytic domain"/>
    <property type="match status" value="2"/>
</dbReference>
<name>A0A5N6EIZ2_9EURO</name>
<evidence type="ECO:0000313" key="10">
    <source>
        <dbReference type="Proteomes" id="UP000326799"/>
    </source>
</evidence>
<dbReference type="FunFam" id="3.40.50.720:FF:000039">
    <property type="entry name" value="Alcohol dehydrogenase AdhP"/>
    <property type="match status" value="1"/>
</dbReference>
<feature type="domain" description="Enoyl reductase (ER)" evidence="8">
    <location>
        <begin position="17"/>
        <end position="325"/>
    </location>
</feature>
<dbReference type="SUPFAM" id="SSF51735">
    <property type="entry name" value="NAD(P)-binding Rossmann-fold domains"/>
    <property type="match status" value="1"/>
</dbReference>
<sequence length="329" mass="35004">MESTPQYQRAVVVQSPGDNYEMVIRDDIPVRTPGADEILVKLSCTGLCHSEIRAVLAWGAYNPIIGHEGVGTVIQTGPNVSPSLLHQRVGQKNTSRHVPGTLQQYVIADARFITRIPETVSDEVAAPLLCAGLTMAGAMGRLDDHHLSSGDWVVISGSGGGLGHLGVQIAARMKGFRVIAVDSGEVKRKVSLDSGAEVFIDYRTEDVASRVREVTGGEGAHATIVVPGTREAFAMAPQVVRNMGLIVGVGLPPNEMEWPISATVSAARGLCIVGSSVGTEDQMTELLEQAGRGEITPAIEVFEFEETPRLVDGLRNDTIAGRAVVRIPQ</sequence>
<dbReference type="GO" id="GO:0004022">
    <property type="term" value="F:alcohol dehydrogenase (NAD+) activity"/>
    <property type="evidence" value="ECO:0007669"/>
    <property type="project" value="UniProtKB-ARBA"/>
</dbReference>
<evidence type="ECO:0000256" key="3">
    <source>
        <dbReference type="ARBA" id="ARBA00022723"/>
    </source>
</evidence>
<evidence type="ECO:0000256" key="7">
    <source>
        <dbReference type="RuleBase" id="RU361277"/>
    </source>
</evidence>
<dbReference type="GO" id="GO:0008270">
    <property type="term" value="F:zinc ion binding"/>
    <property type="evidence" value="ECO:0007669"/>
    <property type="project" value="InterPro"/>
</dbReference>
<dbReference type="InterPro" id="IPR013149">
    <property type="entry name" value="ADH-like_C"/>
</dbReference>
<dbReference type="InterPro" id="IPR020843">
    <property type="entry name" value="ER"/>
</dbReference>
<keyword evidence="6" id="KW-0520">NAD</keyword>
<keyword evidence="5" id="KW-0560">Oxidoreductase</keyword>
<organism evidence="9 10">
    <name type="scientific">Aspergillus novoparasiticus</name>
    <dbReference type="NCBI Taxonomy" id="986946"/>
    <lineage>
        <taxon>Eukaryota</taxon>
        <taxon>Fungi</taxon>
        <taxon>Dikarya</taxon>
        <taxon>Ascomycota</taxon>
        <taxon>Pezizomycotina</taxon>
        <taxon>Eurotiomycetes</taxon>
        <taxon>Eurotiomycetidae</taxon>
        <taxon>Eurotiales</taxon>
        <taxon>Aspergillaceae</taxon>
        <taxon>Aspergillus</taxon>
        <taxon>Aspergillus subgen. Circumdati</taxon>
    </lineage>
</organism>
<proteinExistence type="inferred from homology"/>
<comment type="similarity">
    <text evidence="2 7">Belongs to the zinc-containing alcohol dehydrogenase family.</text>
</comment>
<dbReference type="Pfam" id="PF00107">
    <property type="entry name" value="ADH_zinc_N"/>
    <property type="match status" value="1"/>
</dbReference>
<dbReference type="Gene3D" id="3.40.50.720">
    <property type="entry name" value="NAD(P)-binding Rossmann-like Domain"/>
    <property type="match status" value="1"/>
</dbReference>
<dbReference type="SMART" id="SM00829">
    <property type="entry name" value="PKS_ER"/>
    <property type="match status" value="1"/>
</dbReference>
<keyword evidence="10" id="KW-1185">Reference proteome</keyword>
<dbReference type="PANTHER" id="PTHR42940:SF2">
    <property type="entry name" value="DEHYDROGENASE FAMILY OXIDOREDUCTASE, PUTATIVE (JCVI)-RELATED"/>
    <property type="match status" value="1"/>
</dbReference>
<protein>
    <recommendedName>
        <fullName evidence="8">Enoyl reductase (ER) domain-containing protein</fullName>
    </recommendedName>
</protein>
<dbReference type="Pfam" id="PF08240">
    <property type="entry name" value="ADH_N"/>
    <property type="match status" value="1"/>
</dbReference>
<dbReference type="EMBL" id="ML733466">
    <property type="protein sequence ID" value="KAB8217297.1"/>
    <property type="molecule type" value="Genomic_DNA"/>
</dbReference>
<evidence type="ECO:0000313" key="9">
    <source>
        <dbReference type="EMBL" id="KAB8217297.1"/>
    </source>
</evidence>
<evidence type="ECO:0000256" key="1">
    <source>
        <dbReference type="ARBA" id="ARBA00001947"/>
    </source>
</evidence>
<evidence type="ECO:0000256" key="5">
    <source>
        <dbReference type="ARBA" id="ARBA00023002"/>
    </source>
</evidence>
<comment type="cofactor">
    <cofactor evidence="1 7">
        <name>Zn(2+)</name>
        <dbReference type="ChEBI" id="CHEBI:29105"/>
    </cofactor>
</comment>
<evidence type="ECO:0000256" key="2">
    <source>
        <dbReference type="ARBA" id="ARBA00008072"/>
    </source>
</evidence>
<gene>
    <name evidence="9" type="ORF">BDV33DRAFT_232911</name>
</gene>
<evidence type="ECO:0000256" key="6">
    <source>
        <dbReference type="ARBA" id="ARBA00023027"/>
    </source>
</evidence>
<keyword evidence="3 7" id="KW-0479">Metal-binding</keyword>
<reference evidence="9 10" key="1">
    <citation type="submission" date="2019-04" db="EMBL/GenBank/DDBJ databases">
        <title>Fungal friends and foes A comparative genomics study of 23 Aspergillus species from section Flavi.</title>
        <authorList>
            <consortium name="DOE Joint Genome Institute"/>
            <person name="Kjaerbolling I."/>
            <person name="Vesth T.C."/>
            <person name="Frisvad J.C."/>
            <person name="Nybo J.L."/>
            <person name="Theobald S."/>
            <person name="Kildgaard S."/>
            <person name="Petersen T.I."/>
            <person name="Kuo A."/>
            <person name="Sato A."/>
            <person name="Lyhne E.K."/>
            <person name="Kogle M.E."/>
            <person name="Wiebenga A."/>
            <person name="Kun R.S."/>
            <person name="Lubbers R.J."/>
            <person name="Makela M.R."/>
            <person name="Barry K."/>
            <person name="Chovatia M."/>
            <person name="Clum A."/>
            <person name="Daum C."/>
            <person name="Haridas S."/>
            <person name="He G."/>
            <person name="LaButti K."/>
            <person name="Lipzen A."/>
            <person name="Mondo S."/>
            <person name="Pangilinan J."/>
            <person name="Riley R."/>
            <person name="Salamov A."/>
            <person name="Simmons B.A."/>
            <person name="Magnuson J.K."/>
            <person name="Henrissat B."/>
            <person name="Mortensen U.H."/>
            <person name="Larsen T.O."/>
            <person name="De vries R.P."/>
            <person name="Grigoriev I.V."/>
            <person name="Machida M."/>
            <person name="Baker S.E."/>
            <person name="Andersen M.R."/>
        </authorList>
    </citation>
    <scope>NUCLEOTIDE SEQUENCE [LARGE SCALE GENOMIC DNA]</scope>
    <source>
        <strain evidence="9 10">CBS 126849</strain>
    </source>
</reference>
<dbReference type="InterPro" id="IPR013154">
    <property type="entry name" value="ADH-like_N"/>
</dbReference>
<dbReference type="SUPFAM" id="SSF50129">
    <property type="entry name" value="GroES-like"/>
    <property type="match status" value="1"/>
</dbReference>
<dbReference type="InterPro" id="IPR002328">
    <property type="entry name" value="ADH_Zn_CS"/>
</dbReference>
<evidence type="ECO:0000259" key="8">
    <source>
        <dbReference type="SMART" id="SM00829"/>
    </source>
</evidence>
<dbReference type="CDD" id="cd08297">
    <property type="entry name" value="CAD3"/>
    <property type="match status" value="1"/>
</dbReference>
<dbReference type="InterPro" id="IPR036291">
    <property type="entry name" value="NAD(P)-bd_dom_sf"/>
</dbReference>
<dbReference type="PANTHER" id="PTHR42940">
    <property type="entry name" value="ALCOHOL DEHYDROGENASE 1-RELATED"/>
    <property type="match status" value="1"/>
</dbReference>
<keyword evidence="4 7" id="KW-0862">Zinc</keyword>
<dbReference type="PROSITE" id="PS00059">
    <property type="entry name" value="ADH_ZINC"/>
    <property type="match status" value="1"/>
</dbReference>
<dbReference type="AlphaFoldDB" id="A0A5N6EIZ2"/>
<dbReference type="InterPro" id="IPR011032">
    <property type="entry name" value="GroES-like_sf"/>
</dbReference>
<evidence type="ECO:0000256" key="4">
    <source>
        <dbReference type="ARBA" id="ARBA00022833"/>
    </source>
</evidence>
<accession>A0A5N6EIZ2</accession>